<protein>
    <recommendedName>
        <fullName evidence="4">Lipocalin-like domain-containing protein</fullName>
    </recommendedName>
</protein>
<dbReference type="EMBL" id="JBEOKT010000004">
    <property type="protein sequence ID" value="MER2997127.1"/>
    <property type="molecule type" value="Genomic_DNA"/>
</dbReference>
<feature type="chain" id="PRO_5047418441" description="Lipocalin-like domain-containing protein" evidence="1">
    <location>
        <begin position="22"/>
        <end position="136"/>
    </location>
</feature>
<evidence type="ECO:0000313" key="3">
    <source>
        <dbReference type="Proteomes" id="UP001476807"/>
    </source>
</evidence>
<proteinExistence type="predicted"/>
<evidence type="ECO:0000313" key="2">
    <source>
        <dbReference type="EMBL" id="MER2997127.1"/>
    </source>
</evidence>
<dbReference type="Proteomes" id="UP001476807">
    <property type="component" value="Unassembled WGS sequence"/>
</dbReference>
<dbReference type="RefSeq" id="WP_350411511.1">
    <property type="nucleotide sequence ID" value="NZ_JBEOKT010000004.1"/>
</dbReference>
<gene>
    <name evidence="2" type="ORF">ABS362_06185</name>
</gene>
<keyword evidence="1" id="KW-0732">Signal</keyword>
<evidence type="ECO:0008006" key="4">
    <source>
        <dbReference type="Google" id="ProtNLM"/>
    </source>
</evidence>
<comment type="caution">
    <text evidence="2">The sequence shown here is derived from an EMBL/GenBank/DDBJ whole genome shotgun (WGS) entry which is preliminary data.</text>
</comment>
<organism evidence="2 3">
    <name type="scientific">Pontibacter populi</name>
    <dbReference type="NCBI Taxonomy" id="890055"/>
    <lineage>
        <taxon>Bacteria</taxon>
        <taxon>Pseudomonadati</taxon>
        <taxon>Bacteroidota</taxon>
        <taxon>Cytophagia</taxon>
        <taxon>Cytophagales</taxon>
        <taxon>Hymenobacteraceae</taxon>
        <taxon>Pontibacter</taxon>
    </lineage>
</organism>
<sequence length="136" mass="15884">MHKFQLRYFLIALLFPLFLVSCDDDDDDVNPNVSMLTAGVWAGNAIYFNDEDVTDEILEDEGFDWTLYTSEFKRDGTYNEKYDGDVVAEGKWEYQNNDRVIVFDETGGDEYTVVISKLDNDELFYVYGGVEYRFVR</sequence>
<accession>A0ABV1RSL5</accession>
<keyword evidence="3" id="KW-1185">Reference proteome</keyword>
<reference evidence="2 3" key="1">
    <citation type="submission" date="2024-06" db="EMBL/GenBank/DDBJ databases">
        <title>Pontibacter populi HYL7-15.</title>
        <authorList>
            <person name="Kim M.K."/>
        </authorList>
    </citation>
    <scope>NUCLEOTIDE SEQUENCE [LARGE SCALE GENOMIC DNA]</scope>
    <source>
        <strain evidence="2 3">HYL7-15</strain>
    </source>
</reference>
<name>A0ABV1RSL5_9BACT</name>
<feature type="signal peptide" evidence="1">
    <location>
        <begin position="1"/>
        <end position="21"/>
    </location>
</feature>
<evidence type="ECO:0000256" key="1">
    <source>
        <dbReference type="SAM" id="SignalP"/>
    </source>
</evidence>
<dbReference type="PROSITE" id="PS51257">
    <property type="entry name" value="PROKAR_LIPOPROTEIN"/>
    <property type="match status" value="1"/>
</dbReference>